<reference evidence="2" key="1">
    <citation type="journal article" date="2014" name="Front. Microbiol.">
        <title>High frequency of phylogenetically diverse reductive dehalogenase-homologous genes in deep subseafloor sedimentary metagenomes.</title>
        <authorList>
            <person name="Kawai M."/>
            <person name="Futagami T."/>
            <person name="Toyoda A."/>
            <person name="Takaki Y."/>
            <person name="Nishi S."/>
            <person name="Hori S."/>
            <person name="Arai W."/>
            <person name="Tsubouchi T."/>
            <person name="Morono Y."/>
            <person name="Uchiyama I."/>
            <person name="Ito T."/>
            <person name="Fujiyama A."/>
            <person name="Inagaki F."/>
            <person name="Takami H."/>
        </authorList>
    </citation>
    <scope>NUCLEOTIDE SEQUENCE</scope>
    <source>
        <strain evidence="2">Expedition CK06-06</strain>
    </source>
</reference>
<comment type="caution">
    <text evidence="2">The sequence shown here is derived from an EMBL/GenBank/DDBJ whole genome shotgun (WGS) entry which is preliminary data.</text>
</comment>
<protein>
    <submittedName>
        <fullName evidence="2">Uncharacterized protein</fullName>
    </submittedName>
</protein>
<feature type="coiled-coil region" evidence="1">
    <location>
        <begin position="5"/>
        <end position="33"/>
    </location>
</feature>
<dbReference type="AlphaFoldDB" id="X1TEV0"/>
<evidence type="ECO:0000313" key="2">
    <source>
        <dbReference type="EMBL" id="GAI86105.1"/>
    </source>
</evidence>
<proteinExistence type="predicted"/>
<gene>
    <name evidence="2" type="ORF">S12H4_21882</name>
</gene>
<sequence length="77" mass="9825">MTKTLSEKVKEYERKERERKRILSEKVKEYKKREKERKRKIRKRKIEKTKKTFSKVRRGMDTFQKNIDRANKRFYNR</sequence>
<dbReference type="EMBL" id="BARW01011324">
    <property type="protein sequence ID" value="GAI86105.1"/>
    <property type="molecule type" value="Genomic_DNA"/>
</dbReference>
<evidence type="ECO:0000256" key="1">
    <source>
        <dbReference type="SAM" id="Coils"/>
    </source>
</evidence>
<name>X1TEV0_9ZZZZ</name>
<keyword evidence="1" id="KW-0175">Coiled coil</keyword>
<organism evidence="2">
    <name type="scientific">marine sediment metagenome</name>
    <dbReference type="NCBI Taxonomy" id="412755"/>
    <lineage>
        <taxon>unclassified sequences</taxon>
        <taxon>metagenomes</taxon>
        <taxon>ecological metagenomes</taxon>
    </lineage>
</organism>
<accession>X1TEV0</accession>